<feature type="transmembrane region" description="Helical" evidence="7">
    <location>
        <begin position="407"/>
        <end position="428"/>
    </location>
</feature>
<comment type="subcellular location">
    <subcellularLocation>
        <location evidence="1">Membrane</location>
        <topology evidence="1">Multi-pass membrane protein</topology>
    </subcellularLocation>
</comment>
<dbReference type="PROSITE" id="PS50850">
    <property type="entry name" value="MFS"/>
    <property type="match status" value="1"/>
</dbReference>
<dbReference type="Gene3D" id="1.20.1250.20">
    <property type="entry name" value="MFS general substrate transporter like domains"/>
    <property type="match status" value="1"/>
</dbReference>
<feature type="transmembrane region" description="Helical" evidence="7">
    <location>
        <begin position="440"/>
        <end position="463"/>
    </location>
</feature>
<feature type="transmembrane region" description="Helical" evidence="7">
    <location>
        <begin position="228"/>
        <end position="253"/>
    </location>
</feature>
<evidence type="ECO:0000256" key="7">
    <source>
        <dbReference type="SAM" id="Phobius"/>
    </source>
</evidence>
<keyword evidence="3 7" id="KW-0812">Transmembrane</keyword>
<evidence type="ECO:0000256" key="2">
    <source>
        <dbReference type="ARBA" id="ARBA00008335"/>
    </source>
</evidence>
<evidence type="ECO:0000313" key="9">
    <source>
        <dbReference type="EMBL" id="CAK7224549.1"/>
    </source>
</evidence>
<dbReference type="InterPro" id="IPR011701">
    <property type="entry name" value="MFS"/>
</dbReference>
<dbReference type="EMBL" id="CAWUHB010000030">
    <property type="protein sequence ID" value="CAK7224549.1"/>
    <property type="molecule type" value="Genomic_DNA"/>
</dbReference>
<reference evidence="9 10" key="1">
    <citation type="submission" date="2024-01" db="EMBL/GenBank/DDBJ databases">
        <authorList>
            <person name="Allen C."/>
            <person name="Tagirdzhanova G."/>
        </authorList>
    </citation>
    <scope>NUCLEOTIDE SEQUENCE [LARGE SCALE GENOMIC DNA]</scope>
</reference>
<keyword evidence="4 7" id="KW-1133">Transmembrane helix</keyword>
<dbReference type="Proteomes" id="UP001642405">
    <property type="component" value="Unassembled WGS sequence"/>
</dbReference>
<comment type="caution">
    <text evidence="9">The sequence shown here is derived from an EMBL/GenBank/DDBJ whole genome shotgun (WGS) entry which is preliminary data.</text>
</comment>
<feature type="transmembrane region" description="Helical" evidence="7">
    <location>
        <begin position="339"/>
        <end position="360"/>
    </location>
</feature>
<organism evidence="9 10">
    <name type="scientific">Sporothrix curviconia</name>
    <dbReference type="NCBI Taxonomy" id="1260050"/>
    <lineage>
        <taxon>Eukaryota</taxon>
        <taxon>Fungi</taxon>
        <taxon>Dikarya</taxon>
        <taxon>Ascomycota</taxon>
        <taxon>Pezizomycotina</taxon>
        <taxon>Sordariomycetes</taxon>
        <taxon>Sordariomycetidae</taxon>
        <taxon>Ophiostomatales</taxon>
        <taxon>Ophiostomataceae</taxon>
        <taxon>Sporothrix</taxon>
    </lineage>
</organism>
<feature type="transmembrane region" description="Helical" evidence="7">
    <location>
        <begin position="195"/>
        <end position="216"/>
    </location>
</feature>
<evidence type="ECO:0000256" key="3">
    <source>
        <dbReference type="ARBA" id="ARBA00022692"/>
    </source>
</evidence>
<feature type="transmembrane region" description="Helical" evidence="7">
    <location>
        <begin position="135"/>
        <end position="155"/>
    </location>
</feature>
<dbReference type="SUPFAM" id="SSF103473">
    <property type="entry name" value="MFS general substrate transporter"/>
    <property type="match status" value="1"/>
</dbReference>
<feature type="domain" description="Major facilitator superfamily (MFS) profile" evidence="8">
    <location>
        <begin position="69"/>
        <end position="504"/>
    </location>
</feature>
<sequence>MSTTETEKMDERAGSDIDVEAEADAHLSSAAVKNEKPTATEDGFTIVDFDGPDDPENPLNWTPRRKFFLLFCVTIMTILSPAGSTISSAAAPNIMRHFQSDNGKLGALVTTIFLLGYSFGPMAIAPLSELYGRAIVYKVCIVWYVVFHIACAVAPGLGALIVFRFLAGVGGSCPVTLGTGSIADVVVPEKRAGALGTYLVASMIGPSIGPVIGGYLTPAAGWRWDFWLMAIAGGVVAVLVIPTMPETYPYALLDRKTKRLNKAAAALNNSVCYRSKLDTGRTPAALFAFSIGRPLKMLCVPVVFLQSLYAAVVYGYLYMCFTTFPAVFGDQYGFGSGPSGLVTLGVGVGSSLGVMFCGAVAKRLVAYLAARNGTGPKPEYILPTLVIGGLFIPVSLFWYGWSAEAKTHWIVPIIATAFLGAGVVITYMASTLYLVDAYTVYAASVTAAGTIVRCLMATLLPLAGSAMYDRLGFGWGNSVLGFIAIGFLPLAVVLFVYGERIRTTKRFQVNF</sequence>
<feature type="region of interest" description="Disordered" evidence="6">
    <location>
        <begin position="1"/>
        <end position="20"/>
    </location>
</feature>
<feature type="compositionally biased region" description="Basic and acidic residues" evidence="6">
    <location>
        <begin position="1"/>
        <end position="15"/>
    </location>
</feature>
<comment type="similarity">
    <text evidence="2">Belongs to the major facilitator superfamily.</text>
</comment>
<dbReference type="InterPro" id="IPR020846">
    <property type="entry name" value="MFS_dom"/>
</dbReference>
<evidence type="ECO:0000259" key="8">
    <source>
        <dbReference type="PROSITE" id="PS50850"/>
    </source>
</evidence>
<name>A0ABP0BZQ2_9PEZI</name>
<dbReference type="PANTHER" id="PTHR23502">
    <property type="entry name" value="MAJOR FACILITATOR SUPERFAMILY"/>
    <property type="match status" value="1"/>
</dbReference>
<proteinExistence type="inferred from homology"/>
<dbReference type="CDD" id="cd17323">
    <property type="entry name" value="MFS_Tpo1_MDR_like"/>
    <property type="match status" value="1"/>
</dbReference>
<evidence type="ECO:0000313" key="10">
    <source>
        <dbReference type="Proteomes" id="UP001642405"/>
    </source>
</evidence>
<feature type="transmembrane region" description="Helical" evidence="7">
    <location>
        <begin position="106"/>
        <end position="128"/>
    </location>
</feature>
<feature type="transmembrane region" description="Helical" evidence="7">
    <location>
        <begin position="380"/>
        <end position="401"/>
    </location>
</feature>
<accession>A0ABP0BZQ2</accession>
<gene>
    <name evidence="9" type="ORF">SCUCBS95973_005554</name>
</gene>
<protein>
    <recommendedName>
        <fullName evidence="8">Major facilitator superfamily (MFS) profile domain-containing protein</fullName>
    </recommendedName>
</protein>
<dbReference type="InterPro" id="IPR036259">
    <property type="entry name" value="MFS_trans_sf"/>
</dbReference>
<feature type="transmembrane region" description="Helical" evidence="7">
    <location>
        <begin position="161"/>
        <end position="183"/>
    </location>
</feature>
<evidence type="ECO:0000256" key="5">
    <source>
        <dbReference type="ARBA" id="ARBA00023136"/>
    </source>
</evidence>
<keyword evidence="5 7" id="KW-0472">Membrane</keyword>
<dbReference type="Pfam" id="PF07690">
    <property type="entry name" value="MFS_1"/>
    <property type="match status" value="1"/>
</dbReference>
<evidence type="ECO:0000256" key="1">
    <source>
        <dbReference type="ARBA" id="ARBA00004141"/>
    </source>
</evidence>
<evidence type="ECO:0000256" key="6">
    <source>
        <dbReference type="SAM" id="MobiDB-lite"/>
    </source>
</evidence>
<feature type="transmembrane region" description="Helical" evidence="7">
    <location>
        <begin position="67"/>
        <end position="86"/>
    </location>
</feature>
<dbReference type="PANTHER" id="PTHR23502:SF68">
    <property type="entry name" value="MULTIDRUG TRANSPORTER, PUTATIVE (AFU_ORTHOLOGUE AFUA_3G01120)-RELATED"/>
    <property type="match status" value="1"/>
</dbReference>
<feature type="transmembrane region" description="Helical" evidence="7">
    <location>
        <begin position="475"/>
        <end position="497"/>
    </location>
</feature>
<feature type="transmembrane region" description="Helical" evidence="7">
    <location>
        <begin position="298"/>
        <end position="319"/>
    </location>
</feature>
<evidence type="ECO:0000256" key="4">
    <source>
        <dbReference type="ARBA" id="ARBA00022989"/>
    </source>
</evidence>
<keyword evidence="10" id="KW-1185">Reference proteome</keyword>